<dbReference type="InterPro" id="IPR036188">
    <property type="entry name" value="FAD/NAD-bd_sf"/>
</dbReference>
<feature type="domain" description="FAD-binding" evidence="1">
    <location>
        <begin position="310"/>
        <end position="373"/>
    </location>
</feature>
<dbReference type="SUPFAM" id="SSF54373">
    <property type="entry name" value="FAD-linked reductases, C-terminal domain"/>
    <property type="match status" value="1"/>
</dbReference>
<accession>A0AAV9ALH6</accession>
<evidence type="ECO:0000313" key="3">
    <source>
        <dbReference type="Proteomes" id="UP001179952"/>
    </source>
</evidence>
<comment type="caution">
    <text evidence="2">The sequence shown here is derived from an EMBL/GenBank/DDBJ whole genome shotgun (WGS) entry which is preliminary data.</text>
</comment>
<keyword evidence="3" id="KW-1185">Reference proteome</keyword>
<name>A0AAV9ALH6_ACOGR</name>
<dbReference type="Gene3D" id="3.50.50.60">
    <property type="entry name" value="FAD/NAD(P)-binding domain"/>
    <property type="match status" value="1"/>
</dbReference>
<dbReference type="SUPFAM" id="SSF51905">
    <property type="entry name" value="FAD/NAD(P)-binding domain"/>
    <property type="match status" value="1"/>
</dbReference>
<evidence type="ECO:0000313" key="2">
    <source>
        <dbReference type="EMBL" id="KAK1265170.1"/>
    </source>
</evidence>
<dbReference type="InterPro" id="IPR053212">
    <property type="entry name" value="DHP_3-monooxygenase"/>
</dbReference>
<gene>
    <name evidence="2" type="ORF">QJS04_geneDACA021362</name>
</gene>
<dbReference type="InterPro" id="IPR002938">
    <property type="entry name" value="FAD-bd"/>
</dbReference>
<organism evidence="2 3">
    <name type="scientific">Acorus gramineus</name>
    <name type="common">Dwarf sweet flag</name>
    <dbReference type="NCBI Taxonomy" id="55184"/>
    <lineage>
        <taxon>Eukaryota</taxon>
        <taxon>Viridiplantae</taxon>
        <taxon>Streptophyta</taxon>
        <taxon>Embryophyta</taxon>
        <taxon>Tracheophyta</taxon>
        <taxon>Spermatophyta</taxon>
        <taxon>Magnoliopsida</taxon>
        <taxon>Liliopsida</taxon>
        <taxon>Acoraceae</taxon>
        <taxon>Acorus</taxon>
    </lineage>
</organism>
<reference evidence="2" key="2">
    <citation type="submission" date="2023-06" db="EMBL/GenBank/DDBJ databases">
        <authorList>
            <person name="Ma L."/>
            <person name="Liu K.-W."/>
            <person name="Li Z."/>
            <person name="Hsiao Y.-Y."/>
            <person name="Qi Y."/>
            <person name="Fu T."/>
            <person name="Tang G."/>
            <person name="Zhang D."/>
            <person name="Sun W.-H."/>
            <person name="Liu D.-K."/>
            <person name="Li Y."/>
            <person name="Chen G.-Z."/>
            <person name="Liu X.-D."/>
            <person name="Liao X.-Y."/>
            <person name="Jiang Y.-T."/>
            <person name="Yu X."/>
            <person name="Hao Y."/>
            <person name="Huang J."/>
            <person name="Zhao X.-W."/>
            <person name="Ke S."/>
            <person name="Chen Y.-Y."/>
            <person name="Wu W.-L."/>
            <person name="Hsu J.-L."/>
            <person name="Lin Y.-F."/>
            <person name="Huang M.-D."/>
            <person name="Li C.-Y."/>
            <person name="Huang L."/>
            <person name="Wang Z.-W."/>
            <person name="Zhao X."/>
            <person name="Zhong W.-Y."/>
            <person name="Peng D.-H."/>
            <person name="Ahmad S."/>
            <person name="Lan S."/>
            <person name="Zhang J.-S."/>
            <person name="Tsai W.-C."/>
            <person name="Van De Peer Y."/>
            <person name="Liu Z.-J."/>
        </authorList>
    </citation>
    <scope>NUCLEOTIDE SEQUENCE</scope>
    <source>
        <strain evidence="2">SCP</strain>
        <tissue evidence="2">Leaves</tissue>
    </source>
</reference>
<dbReference type="EMBL" id="JAUJYN010000008">
    <property type="protein sequence ID" value="KAK1265170.1"/>
    <property type="molecule type" value="Genomic_DNA"/>
</dbReference>
<dbReference type="GO" id="GO:0071949">
    <property type="term" value="F:FAD binding"/>
    <property type="evidence" value="ECO:0007669"/>
    <property type="project" value="InterPro"/>
</dbReference>
<dbReference type="PANTHER" id="PTHR47469:SF2">
    <property type="entry name" value="OS06G0597600 PROTEIN"/>
    <property type="match status" value="1"/>
</dbReference>
<dbReference type="Pfam" id="PF01494">
    <property type="entry name" value="FAD_binding_3"/>
    <property type="match status" value="1"/>
</dbReference>
<evidence type="ECO:0000259" key="1">
    <source>
        <dbReference type="Pfam" id="PF01494"/>
    </source>
</evidence>
<protein>
    <recommendedName>
        <fullName evidence="1">FAD-binding domain-containing protein</fullName>
    </recommendedName>
</protein>
<dbReference type="PANTHER" id="PTHR47469">
    <property type="entry name" value="MONOOXYGENASE-LIKE"/>
    <property type="match status" value="1"/>
</dbReference>
<dbReference type="Proteomes" id="UP001179952">
    <property type="component" value="Unassembled WGS sequence"/>
</dbReference>
<sequence length="417" mass="45781">MGEGGGGRAIVVGGSIAGLSCAHSLIAVGWKVLVLEKSCEPSIGSPTGAGLGLDPQARRFLDQWLSRPGLLHSITLPLTIDQNQATDSEKKTTRILTRDESFNFRAAHWADLHKLLYETLPPGVVLWGHQFISFTTSPVNASVIVKAESLPKKEDLEFVGDLLVAADGCMSAIRKLFLPDFKLRYLGYYAWRGVLDFSENEDSLTIIGLRKVYPELGSCLYFDLAHQTHSVLYELKHKRLNWIWYINGPEPELQGGSVTMKVSHEMVAKMREEADKVWVPELARLMKQTESPFVNVIYDCDPAPRLAWGGNVVLVGDAAHPTSPHGLRSTNMSVLDAAVLGQCLQRCGPDGLVSALEEYESLRLPVVAAQVEHSRRLGRAKQGLGVGGEEGLLDVNSLQQRWMPFFGSAACVGDYKC</sequence>
<reference evidence="2" key="1">
    <citation type="journal article" date="2023" name="Nat. Commun.">
        <title>Diploid and tetraploid genomes of Acorus and the evolution of monocots.</title>
        <authorList>
            <person name="Ma L."/>
            <person name="Liu K.W."/>
            <person name="Li Z."/>
            <person name="Hsiao Y.Y."/>
            <person name="Qi Y."/>
            <person name="Fu T."/>
            <person name="Tang G.D."/>
            <person name="Zhang D."/>
            <person name="Sun W.H."/>
            <person name="Liu D.K."/>
            <person name="Li Y."/>
            <person name="Chen G.Z."/>
            <person name="Liu X.D."/>
            <person name="Liao X.Y."/>
            <person name="Jiang Y.T."/>
            <person name="Yu X."/>
            <person name="Hao Y."/>
            <person name="Huang J."/>
            <person name="Zhao X.W."/>
            <person name="Ke S."/>
            <person name="Chen Y.Y."/>
            <person name="Wu W.L."/>
            <person name="Hsu J.L."/>
            <person name="Lin Y.F."/>
            <person name="Huang M.D."/>
            <person name="Li C.Y."/>
            <person name="Huang L."/>
            <person name="Wang Z.W."/>
            <person name="Zhao X."/>
            <person name="Zhong W.Y."/>
            <person name="Peng D.H."/>
            <person name="Ahmad S."/>
            <person name="Lan S."/>
            <person name="Zhang J.S."/>
            <person name="Tsai W.C."/>
            <person name="Van de Peer Y."/>
            <person name="Liu Z.J."/>
        </authorList>
    </citation>
    <scope>NUCLEOTIDE SEQUENCE</scope>
    <source>
        <strain evidence="2">SCP</strain>
    </source>
</reference>
<proteinExistence type="predicted"/>
<dbReference type="PRINTS" id="PR00420">
    <property type="entry name" value="RNGMNOXGNASE"/>
</dbReference>
<dbReference type="AlphaFoldDB" id="A0AAV9ALH6"/>